<dbReference type="InterPro" id="IPR001683">
    <property type="entry name" value="PX_dom"/>
</dbReference>
<dbReference type="Proteomes" id="UP000016930">
    <property type="component" value="Unassembled WGS sequence"/>
</dbReference>
<dbReference type="CDD" id="cd07280">
    <property type="entry name" value="PX_YPT35"/>
    <property type="match status" value="1"/>
</dbReference>
<keyword evidence="4" id="KW-0926">Vacuole</keyword>
<reference evidence="12 13" key="1">
    <citation type="journal article" date="2012" name="Proc. Natl. Acad. Sci. U.S.A.">
        <title>Comparative genomics of Ceriporiopsis subvermispora and Phanerochaete chrysosporium provide insight into selective ligninolysis.</title>
        <authorList>
            <person name="Fernandez-Fueyo E."/>
            <person name="Ruiz-Duenas F.J."/>
            <person name="Ferreira P."/>
            <person name="Floudas D."/>
            <person name="Hibbett D.S."/>
            <person name="Canessa P."/>
            <person name="Larrondo L.F."/>
            <person name="James T.Y."/>
            <person name="Seelenfreund D."/>
            <person name="Lobos S."/>
            <person name="Polanco R."/>
            <person name="Tello M."/>
            <person name="Honda Y."/>
            <person name="Watanabe T."/>
            <person name="Watanabe T."/>
            <person name="Ryu J.S."/>
            <person name="Kubicek C.P."/>
            <person name="Schmoll M."/>
            <person name="Gaskell J."/>
            <person name="Hammel K.E."/>
            <person name="St John F.J."/>
            <person name="Vanden Wymelenberg A."/>
            <person name="Sabat G."/>
            <person name="Splinter BonDurant S."/>
            <person name="Syed K."/>
            <person name="Yadav J.S."/>
            <person name="Doddapaneni H."/>
            <person name="Subramanian V."/>
            <person name="Lavin J.L."/>
            <person name="Oguiza J.A."/>
            <person name="Perez G."/>
            <person name="Pisabarro A.G."/>
            <person name="Ramirez L."/>
            <person name="Santoyo F."/>
            <person name="Master E."/>
            <person name="Coutinho P.M."/>
            <person name="Henrissat B."/>
            <person name="Lombard V."/>
            <person name="Magnuson J.K."/>
            <person name="Kuees U."/>
            <person name="Hori C."/>
            <person name="Igarashi K."/>
            <person name="Samejima M."/>
            <person name="Held B.W."/>
            <person name="Barry K.W."/>
            <person name="LaButti K.M."/>
            <person name="Lapidus A."/>
            <person name="Lindquist E.A."/>
            <person name="Lucas S.M."/>
            <person name="Riley R."/>
            <person name="Salamov A.A."/>
            <person name="Hoffmeister D."/>
            <person name="Schwenk D."/>
            <person name="Hadar Y."/>
            <person name="Yarden O."/>
            <person name="de Vries R.P."/>
            <person name="Wiebenga A."/>
            <person name="Stenlid J."/>
            <person name="Eastwood D."/>
            <person name="Grigoriev I.V."/>
            <person name="Berka R.M."/>
            <person name="Blanchette R.A."/>
            <person name="Kersten P."/>
            <person name="Martinez A.T."/>
            <person name="Vicuna R."/>
            <person name="Cullen D."/>
        </authorList>
    </citation>
    <scope>NUCLEOTIDE SEQUENCE [LARGE SCALE GENOMIC DNA]</scope>
    <source>
        <strain evidence="12 13">B</strain>
    </source>
</reference>
<dbReference type="OrthoDB" id="10254720at2759"/>
<evidence type="ECO:0000256" key="8">
    <source>
        <dbReference type="ARBA" id="ARBA00033774"/>
    </source>
</evidence>
<evidence type="ECO:0000313" key="12">
    <source>
        <dbReference type="EMBL" id="EMD38777.1"/>
    </source>
</evidence>
<dbReference type="AlphaFoldDB" id="M2RJY2"/>
<protein>
    <recommendedName>
        <fullName evidence="8">Endosomal/vacuolar adapter protein YPT35</fullName>
    </recommendedName>
    <alternativeName>
        <fullName evidence="9">PX domain-containing protein YPT35</fullName>
    </alternativeName>
</protein>
<dbReference type="Gene3D" id="3.30.1520.10">
    <property type="entry name" value="Phox-like domain"/>
    <property type="match status" value="1"/>
</dbReference>
<dbReference type="EMBL" id="KB445794">
    <property type="protein sequence ID" value="EMD38777.1"/>
    <property type="molecule type" value="Genomic_DNA"/>
</dbReference>
<feature type="compositionally biased region" description="Basic and acidic residues" evidence="10">
    <location>
        <begin position="7"/>
        <end position="16"/>
    </location>
</feature>
<dbReference type="GO" id="GO:0010008">
    <property type="term" value="C:endosome membrane"/>
    <property type="evidence" value="ECO:0007669"/>
    <property type="project" value="UniProtKB-SubCell"/>
</dbReference>
<dbReference type="PANTHER" id="PTHR10555">
    <property type="entry name" value="SORTING NEXIN"/>
    <property type="match status" value="1"/>
</dbReference>
<evidence type="ECO:0000256" key="2">
    <source>
        <dbReference type="ARBA" id="ARBA00004177"/>
    </source>
</evidence>
<dbReference type="STRING" id="914234.M2RJY2"/>
<keyword evidence="5" id="KW-0967">Endosome</keyword>
<dbReference type="HOGENOM" id="CLU_078839_0_0_1"/>
<feature type="domain" description="PX" evidence="11">
    <location>
        <begin position="106"/>
        <end position="217"/>
    </location>
</feature>
<evidence type="ECO:0000256" key="10">
    <source>
        <dbReference type="SAM" id="MobiDB-lite"/>
    </source>
</evidence>
<comment type="similarity">
    <text evidence="3">Belongs to the YPT35 family.</text>
</comment>
<dbReference type="PROSITE" id="PS50195">
    <property type="entry name" value="PX"/>
    <property type="match status" value="1"/>
</dbReference>
<dbReference type="GO" id="GO:0032266">
    <property type="term" value="F:phosphatidylinositol-3-phosphate binding"/>
    <property type="evidence" value="ECO:0007669"/>
    <property type="project" value="InterPro"/>
</dbReference>
<feature type="compositionally biased region" description="Low complexity" evidence="10">
    <location>
        <begin position="17"/>
        <end position="33"/>
    </location>
</feature>
<keyword evidence="6" id="KW-0472">Membrane</keyword>
<dbReference type="InterPro" id="IPR037917">
    <property type="entry name" value="Ypt35_PX"/>
</dbReference>
<evidence type="ECO:0000313" key="13">
    <source>
        <dbReference type="Proteomes" id="UP000016930"/>
    </source>
</evidence>
<name>M2RJY2_CERS8</name>
<dbReference type="SUPFAM" id="SSF64268">
    <property type="entry name" value="PX domain"/>
    <property type="match status" value="1"/>
</dbReference>
<dbReference type="InterPro" id="IPR036871">
    <property type="entry name" value="PX_dom_sf"/>
</dbReference>
<organism evidence="12 13">
    <name type="scientific">Ceriporiopsis subvermispora (strain B)</name>
    <name type="common">White-rot fungus</name>
    <name type="synonym">Gelatoporia subvermispora</name>
    <dbReference type="NCBI Taxonomy" id="914234"/>
    <lineage>
        <taxon>Eukaryota</taxon>
        <taxon>Fungi</taxon>
        <taxon>Dikarya</taxon>
        <taxon>Basidiomycota</taxon>
        <taxon>Agaricomycotina</taxon>
        <taxon>Agaricomycetes</taxon>
        <taxon>Polyporales</taxon>
        <taxon>Gelatoporiaceae</taxon>
        <taxon>Gelatoporia</taxon>
    </lineage>
</organism>
<keyword evidence="13" id="KW-1185">Reference proteome</keyword>
<evidence type="ECO:0000256" key="7">
    <source>
        <dbReference type="ARBA" id="ARBA00033728"/>
    </source>
</evidence>
<feature type="region of interest" description="Disordered" evidence="10">
    <location>
        <begin position="1"/>
        <end position="34"/>
    </location>
</feature>
<gene>
    <name evidence="12" type="ORF">CERSUDRAFT_112522</name>
</gene>
<dbReference type="GO" id="GO:0005774">
    <property type="term" value="C:vacuolar membrane"/>
    <property type="evidence" value="ECO:0007669"/>
    <property type="project" value="UniProtKB-SubCell"/>
</dbReference>
<evidence type="ECO:0000256" key="5">
    <source>
        <dbReference type="ARBA" id="ARBA00022753"/>
    </source>
</evidence>
<dbReference type="PANTHER" id="PTHR10555:SF170">
    <property type="entry name" value="FI18122P1"/>
    <property type="match status" value="1"/>
</dbReference>
<comment type="function">
    <text evidence="7">Recruits the lipid transfer protein VPS13 to endosomal and vacuolar membranes.</text>
</comment>
<dbReference type="Pfam" id="PF00787">
    <property type="entry name" value="PX"/>
    <property type="match status" value="1"/>
</dbReference>
<evidence type="ECO:0000259" key="11">
    <source>
        <dbReference type="PROSITE" id="PS50195"/>
    </source>
</evidence>
<proteinExistence type="inferred from homology"/>
<evidence type="ECO:0000256" key="3">
    <source>
        <dbReference type="ARBA" id="ARBA00007426"/>
    </source>
</evidence>
<evidence type="ECO:0000256" key="1">
    <source>
        <dbReference type="ARBA" id="ARBA00004148"/>
    </source>
</evidence>
<evidence type="ECO:0000256" key="9">
    <source>
        <dbReference type="ARBA" id="ARBA00033785"/>
    </source>
</evidence>
<accession>M2RJY2</accession>
<evidence type="ECO:0000256" key="4">
    <source>
        <dbReference type="ARBA" id="ARBA00022554"/>
    </source>
</evidence>
<sequence>MSGSPEHAPHSPRAESAHSAQASTASTSTSTSSLRPFENAKGLLVVLPDSIDVEEEARLYEELCETPTDTQYTPPDSPPLSPKHEPSVYSRDIWLGDNSGESHAFARSVEIAGWTSVGDKLGGAYIVYDCVIRTKEGTPIHAHKRYSSFVHLYDRLRASLPESQQHFVPQLPPKFPLAKYRPSFLDQRRRLLQHWLSAVLLHPDIGGCQAVREWVME</sequence>
<evidence type="ECO:0000256" key="6">
    <source>
        <dbReference type="ARBA" id="ARBA00023136"/>
    </source>
</evidence>
<comment type="subcellular location">
    <subcellularLocation>
        <location evidence="2">Endosome</location>
    </subcellularLocation>
    <subcellularLocation>
        <location evidence="1">Vacuole membrane</location>
        <topology evidence="1">Peripheral membrane protein</topology>
    </subcellularLocation>
</comment>
<feature type="region of interest" description="Disordered" evidence="10">
    <location>
        <begin position="65"/>
        <end position="86"/>
    </location>
</feature>